<evidence type="ECO:0000313" key="1">
    <source>
        <dbReference type="EMBL" id="DAD86179.1"/>
    </source>
</evidence>
<sequence>MGKKGGGSTTVQSYQPTAEEKRLWQLQGDYEESVMPNALELNDTAKKLLENSIGETQVDYKNLLNQAQGIQNAANAGYQALANGQLPQSYQDNINQVVTRQVNGSMGNLLQNLGSNGVLNSSVTSQGIQGINQAAANTAADMYNQDISQLADIYGNMSNMAGANISLGAAAQEAAQQPAINLWNTSIGLNGTNLGAISAMGGKGTSTSTQRTSGGSGLWGGILGGLASNSGLFCFTGDTLIKTPNGDKPLKRIRNGDIITTPNGDEKVTGVMTPHYARVYAICTDESENKCINLTATQPMLMEDGNWKTLEEMRIGERFKDRGKIVLLVESGDRLVYDIKVPSGMYYANGFIAKAGTTEW</sequence>
<dbReference type="CDD" id="cd00081">
    <property type="entry name" value="Hint"/>
    <property type="match status" value="1"/>
</dbReference>
<dbReference type="SUPFAM" id="SSF51294">
    <property type="entry name" value="Hedgehog/intein (Hint) domain"/>
    <property type="match status" value="1"/>
</dbReference>
<protein>
    <submittedName>
        <fullName evidence="1">Hint</fullName>
    </submittedName>
</protein>
<organism evidence="1">
    <name type="scientific">Caudovirales sp. ctUL28</name>
    <dbReference type="NCBI Taxonomy" id="2826778"/>
    <lineage>
        <taxon>Viruses</taxon>
        <taxon>Duplodnaviria</taxon>
        <taxon>Heunggongvirae</taxon>
        <taxon>Uroviricota</taxon>
        <taxon>Caudoviricetes</taxon>
    </lineage>
</organism>
<dbReference type="EMBL" id="BK014996">
    <property type="protein sequence ID" value="DAD86179.1"/>
    <property type="molecule type" value="Genomic_DNA"/>
</dbReference>
<dbReference type="Gene3D" id="2.170.16.10">
    <property type="entry name" value="Hedgehog/Intein (Hint) domain"/>
    <property type="match status" value="1"/>
</dbReference>
<proteinExistence type="predicted"/>
<name>A0A8S5MW95_9CAUD</name>
<dbReference type="InterPro" id="IPR036844">
    <property type="entry name" value="Hint_dom_sf"/>
</dbReference>
<accession>A0A8S5MW95</accession>
<reference evidence="1" key="1">
    <citation type="journal article" date="2021" name="Proc. Natl. Acad. Sci. U.S.A.">
        <title>A Catalog of Tens of Thousands of Viruses from Human Metagenomes Reveals Hidden Associations with Chronic Diseases.</title>
        <authorList>
            <person name="Tisza M.J."/>
            <person name="Buck C.B."/>
        </authorList>
    </citation>
    <scope>NUCLEOTIDE SEQUENCE</scope>
    <source>
        <strain evidence="1">CtUL28</strain>
    </source>
</reference>